<feature type="domain" description="HAMP" evidence="8">
    <location>
        <begin position="328"/>
        <end position="381"/>
    </location>
</feature>
<organism evidence="9 10">
    <name type="scientific">Natronolimnobius baerhuensis</name>
    <dbReference type="NCBI Taxonomy" id="253108"/>
    <lineage>
        <taxon>Archaea</taxon>
        <taxon>Methanobacteriati</taxon>
        <taxon>Methanobacteriota</taxon>
        <taxon>Stenosarchaea group</taxon>
        <taxon>Halobacteria</taxon>
        <taxon>Halobacteriales</taxon>
        <taxon>Natrialbaceae</taxon>
        <taxon>Natronolimnobius</taxon>
    </lineage>
</organism>
<feature type="coiled-coil region" evidence="4">
    <location>
        <begin position="408"/>
        <end position="456"/>
    </location>
</feature>
<dbReference type="InterPro" id="IPR004090">
    <property type="entry name" value="Chemotax_Me-accpt_rcpt"/>
</dbReference>
<feature type="domain" description="HAMP" evidence="8">
    <location>
        <begin position="448"/>
        <end position="501"/>
    </location>
</feature>
<evidence type="ECO:0000256" key="2">
    <source>
        <dbReference type="ARBA" id="ARBA00029447"/>
    </source>
</evidence>
<protein>
    <submittedName>
        <fullName evidence="9">Chemotaxis protein</fullName>
    </submittedName>
</protein>
<dbReference type="Pfam" id="PF00015">
    <property type="entry name" value="MCPsignal"/>
    <property type="match status" value="1"/>
</dbReference>
<dbReference type="SMART" id="SM00283">
    <property type="entry name" value="MA"/>
    <property type="match status" value="1"/>
</dbReference>
<keyword evidence="6" id="KW-0812">Transmembrane</keyword>
<name>A0A202EC97_9EURY</name>
<comment type="caution">
    <text evidence="9">The sequence shown here is derived from an EMBL/GenBank/DDBJ whole genome shotgun (WGS) entry which is preliminary data.</text>
</comment>
<dbReference type="InterPro" id="IPR004089">
    <property type="entry name" value="MCPsignal_dom"/>
</dbReference>
<dbReference type="Proteomes" id="UP000196084">
    <property type="component" value="Unassembled WGS sequence"/>
</dbReference>
<evidence type="ECO:0000256" key="3">
    <source>
        <dbReference type="PROSITE-ProRule" id="PRU00284"/>
    </source>
</evidence>
<keyword evidence="4" id="KW-0175">Coiled coil</keyword>
<gene>
    <name evidence="9" type="ORF">B2G88_03105</name>
</gene>
<dbReference type="AlphaFoldDB" id="A0A202EC97"/>
<dbReference type="Gene3D" id="6.10.340.10">
    <property type="match status" value="1"/>
</dbReference>
<dbReference type="GO" id="GO:0004888">
    <property type="term" value="F:transmembrane signaling receptor activity"/>
    <property type="evidence" value="ECO:0007669"/>
    <property type="project" value="InterPro"/>
</dbReference>
<dbReference type="PROSITE" id="PS50111">
    <property type="entry name" value="CHEMOTAXIS_TRANSDUC_2"/>
    <property type="match status" value="1"/>
</dbReference>
<feature type="coiled-coil region" evidence="4">
    <location>
        <begin position="591"/>
        <end position="618"/>
    </location>
</feature>
<evidence type="ECO:0000313" key="9">
    <source>
        <dbReference type="EMBL" id="OVE85818.1"/>
    </source>
</evidence>
<dbReference type="EMBL" id="MWPH01000001">
    <property type="protein sequence ID" value="OVE85818.1"/>
    <property type="molecule type" value="Genomic_DNA"/>
</dbReference>
<dbReference type="PANTHER" id="PTHR32089">
    <property type="entry name" value="METHYL-ACCEPTING CHEMOTAXIS PROTEIN MCPB"/>
    <property type="match status" value="1"/>
</dbReference>
<keyword evidence="10" id="KW-1185">Reference proteome</keyword>
<dbReference type="CDD" id="cd06225">
    <property type="entry name" value="HAMP"/>
    <property type="match status" value="1"/>
</dbReference>
<evidence type="ECO:0000256" key="1">
    <source>
        <dbReference type="ARBA" id="ARBA00023224"/>
    </source>
</evidence>
<dbReference type="SUPFAM" id="SSF58104">
    <property type="entry name" value="Methyl-accepting chemotaxis protein (MCP) signaling domain"/>
    <property type="match status" value="1"/>
</dbReference>
<feature type="coiled-coil region" evidence="4">
    <location>
        <begin position="493"/>
        <end position="544"/>
    </location>
</feature>
<feature type="domain" description="Methyl-accepting transducer" evidence="7">
    <location>
        <begin position="520"/>
        <end position="756"/>
    </location>
</feature>
<dbReference type="PANTHER" id="PTHR32089:SF112">
    <property type="entry name" value="LYSOZYME-LIKE PROTEIN-RELATED"/>
    <property type="match status" value="1"/>
</dbReference>
<dbReference type="PROSITE" id="PS50885">
    <property type="entry name" value="HAMP"/>
    <property type="match status" value="2"/>
</dbReference>
<accession>A0A202EC97</accession>
<dbReference type="RefSeq" id="WP_087713941.1">
    <property type="nucleotide sequence ID" value="NZ_MWPH01000001.1"/>
</dbReference>
<dbReference type="GO" id="GO:0006935">
    <property type="term" value="P:chemotaxis"/>
    <property type="evidence" value="ECO:0007669"/>
    <property type="project" value="InterPro"/>
</dbReference>
<feature type="region of interest" description="Disordered" evidence="5">
    <location>
        <begin position="809"/>
        <end position="839"/>
    </location>
</feature>
<evidence type="ECO:0000259" key="8">
    <source>
        <dbReference type="PROSITE" id="PS50885"/>
    </source>
</evidence>
<sequence>MVDDSWWVRVRERLAFTRWVPDQIRSRYLVKFGLITAVVVMLLLAASVFFYVDITTQITADVQGNLEANTAGNAAEFEDWLDEYDQSLGTLTGSGVLATASDARATSELQQYRRTMPAESQHVHFLDFQSDDLIYTSDATADTETLSELQLQVYERSGDEPRHLNYDDLGGEDFEGGVTEVYERNGDTLVAFIEPVPGAEHTAVVLEADITAIDDRFDTAVEGESVQVVDPNAETVVYAENDSAILSAYQDGFHAEFTNDMTGTGVFENQDADSVQSYAGIETTEWVVVSDAPQSSAYALADNVATSLVLLIGIALAGFVVTGATIGRSTAAAMDDLASNASSLSRGDTEITVDETDRIDEVGQVQQSFLDTRNYLETAATQADAIARQEFDDPILEAEVPGKLGDSLETMSQDLEQYIDDIEASKAEAELAQDEAAEARKEAEALATRLEERAREFGDVMATAADGDLTQRLDEDVDNEALAEIATGFNGMLEDLERTIVDIQGLAEDVDQTSLSVTERVGEIERASDEVSRSTEEIASASADQSTRFQTVYGEMNDLSATVEEIASTASDVANVSQQTAEKATVAGEATDEIQTEMNQLEERAETITGQVGQLESEMGEISEIVDLIDDIADQTNLLALNASIEAASAGEEGDGFAVVASEVKALAEETGQATAEVDALIGRVQDSVDDTVTEIDRMRERVDRGATVVEDGIEAIDAIADQVETANNSIQSINEATDEQARASERVVTMVDEATEISTETQSETETVAAAVEEQTASISEVSAGAQSLTEMADDLRVSLDAFEVDGDSADTAETTSNVSEETDLVLGYDSSAPSSSE</sequence>
<proteinExistence type="inferred from homology"/>
<comment type="similarity">
    <text evidence="2">Belongs to the methyl-accepting chemotaxis (MCP) protein family.</text>
</comment>
<dbReference type="GO" id="GO:0016020">
    <property type="term" value="C:membrane"/>
    <property type="evidence" value="ECO:0007669"/>
    <property type="project" value="InterPro"/>
</dbReference>
<evidence type="ECO:0000256" key="6">
    <source>
        <dbReference type="SAM" id="Phobius"/>
    </source>
</evidence>
<keyword evidence="1 3" id="KW-0807">Transducer</keyword>
<dbReference type="PRINTS" id="PR00260">
    <property type="entry name" value="CHEMTRNSDUCR"/>
</dbReference>
<keyword evidence="6" id="KW-0472">Membrane</keyword>
<dbReference type="SMART" id="SM00304">
    <property type="entry name" value="HAMP"/>
    <property type="match status" value="3"/>
</dbReference>
<evidence type="ECO:0000313" key="10">
    <source>
        <dbReference type="Proteomes" id="UP000196084"/>
    </source>
</evidence>
<dbReference type="InterPro" id="IPR003660">
    <property type="entry name" value="HAMP_dom"/>
</dbReference>
<evidence type="ECO:0000259" key="7">
    <source>
        <dbReference type="PROSITE" id="PS50111"/>
    </source>
</evidence>
<reference evidence="9 10" key="1">
    <citation type="submission" date="2017-02" db="EMBL/GenBank/DDBJ databases">
        <title>Natronthermophilus aegyptiacus gen. nov.,sp. nov., an aerobic, extremely halophilic alkalithermophilic archaeon isolated from the athalassohaline Wadi An Natrun, Egypt.</title>
        <authorList>
            <person name="Zhao B."/>
        </authorList>
    </citation>
    <scope>NUCLEOTIDE SEQUENCE [LARGE SCALE GENOMIC DNA]</scope>
    <source>
        <strain evidence="9 10">CGMCC 1.3597</strain>
    </source>
</reference>
<dbReference type="Pfam" id="PF00672">
    <property type="entry name" value="HAMP"/>
    <property type="match status" value="1"/>
</dbReference>
<evidence type="ECO:0000256" key="5">
    <source>
        <dbReference type="SAM" id="MobiDB-lite"/>
    </source>
</evidence>
<evidence type="ECO:0000256" key="4">
    <source>
        <dbReference type="SAM" id="Coils"/>
    </source>
</evidence>
<dbReference type="GO" id="GO:0007165">
    <property type="term" value="P:signal transduction"/>
    <property type="evidence" value="ECO:0007669"/>
    <property type="project" value="UniProtKB-KW"/>
</dbReference>
<dbReference type="CDD" id="cd11386">
    <property type="entry name" value="MCP_signal"/>
    <property type="match status" value="1"/>
</dbReference>
<dbReference type="Gene3D" id="1.10.287.950">
    <property type="entry name" value="Methyl-accepting chemotaxis protein"/>
    <property type="match status" value="1"/>
</dbReference>
<keyword evidence="6" id="KW-1133">Transmembrane helix</keyword>
<feature type="transmembrane region" description="Helical" evidence="6">
    <location>
        <begin position="28"/>
        <end position="52"/>
    </location>
</feature>
<dbReference type="OrthoDB" id="8523at2157"/>